<dbReference type="KEGG" id="smo:SELMODRAFT_111743"/>
<keyword evidence="3" id="KW-0677">Repeat</keyword>
<proteinExistence type="inferred from homology"/>
<dbReference type="AlphaFoldDB" id="D8S9A8"/>
<dbReference type="STRING" id="88036.D8S9A8"/>
<evidence type="ECO:0008006" key="7">
    <source>
        <dbReference type="Google" id="ProtNLM"/>
    </source>
</evidence>
<dbReference type="InterPro" id="IPR048720">
    <property type="entry name" value="PROPPIN"/>
</dbReference>
<reference evidence="5 6" key="1">
    <citation type="journal article" date="2011" name="Science">
        <title>The Selaginella genome identifies genetic changes associated with the evolution of vascular plants.</title>
        <authorList>
            <person name="Banks J.A."/>
            <person name="Nishiyama T."/>
            <person name="Hasebe M."/>
            <person name="Bowman J.L."/>
            <person name="Gribskov M."/>
            <person name="dePamphilis C."/>
            <person name="Albert V.A."/>
            <person name="Aono N."/>
            <person name="Aoyama T."/>
            <person name="Ambrose B.A."/>
            <person name="Ashton N.W."/>
            <person name="Axtell M.J."/>
            <person name="Barker E."/>
            <person name="Barker M.S."/>
            <person name="Bennetzen J.L."/>
            <person name="Bonawitz N.D."/>
            <person name="Chapple C."/>
            <person name="Cheng C."/>
            <person name="Correa L.G."/>
            <person name="Dacre M."/>
            <person name="DeBarry J."/>
            <person name="Dreyer I."/>
            <person name="Elias M."/>
            <person name="Engstrom E.M."/>
            <person name="Estelle M."/>
            <person name="Feng L."/>
            <person name="Finet C."/>
            <person name="Floyd S.K."/>
            <person name="Frommer W.B."/>
            <person name="Fujita T."/>
            <person name="Gramzow L."/>
            <person name="Gutensohn M."/>
            <person name="Harholt J."/>
            <person name="Hattori M."/>
            <person name="Heyl A."/>
            <person name="Hirai T."/>
            <person name="Hiwatashi Y."/>
            <person name="Ishikawa M."/>
            <person name="Iwata M."/>
            <person name="Karol K.G."/>
            <person name="Koehler B."/>
            <person name="Kolukisaoglu U."/>
            <person name="Kubo M."/>
            <person name="Kurata T."/>
            <person name="Lalonde S."/>
            <person name="Li K."/>
            <person name="Li Y."/>
            <person name="Litt A."/>
            <person name="Lyons E."/>
            <person name="Manning G."/>
            <person name="Maruyama T."/>
            <person name="Michael T.P."/>
            <person name="Mikami K."/>
            <person name="Miyazaki S."/>
            <person name="Morinaga S."/>
            <person name="Murata T."/>
            <person name="Mueller-Roeber B."/>
            <person name="Nelson D.R."/>
            <person name="Obara M."/>
            <person name="Oguri Y."/>
            <person name="Olmstead R.G."/>
            <person name="Onodera N."/>
            <person name="Petersen B.L."/>
            <person name="Pils B."/>
            <person name="Prigge M."/>
            <person name="Rensing S.A."/>
            <person name="Riano-Pachon D.M."/>
            <person name="Roberts A.W."/>
            <person name="Sato Y."/>
            <person name="Scheller H.V."/>
            <person name="Schulz B."/>
            <person name="Schulz C."/>
            <person name="Shakirov E.V."/>
            <person name="Shibagaki N."/>
            <person name="Shinohara N."/>
            <person name="Shippen D.E."/>
            <person name="Soerensen I."/>
            <person name="Sotooka R."/>
            <person name="Sugimoto N."/>
            <person name="Sugita M."/>
            <person name="Sumikawa N."/>
            <person name="Tanurdzic M."/>
            <person name="Theissen G."/>
            <person name="Ulvskov P."/>
            <person name="Wakazuki S."/>
            <person name="Weng J.K."/>
            <person name="Willats W.W."/>
            <person name="Wipf D."/>
            <person name="Wolf P.G."/>
            <person name="Yang L."/>
            <person name="Zimmer A.D."/>
            <person name="Zhu Q."/>
            <person name="Mitros T."/>
            <person name="Hellsten U."/>
            <person name="Loque D."/>
            <person name="Otillar R."/>
            <person name="Salamov A."/>
            <person name="Schmutz J."/>
            <person name="Shapiro H."/>
            <person name="Lindquist E."/>
            <person name="Lucas S."/>
            <person name="Rokhsar D."/>
            <person name="Grigoriev I.V."/>
        </authorList>
    </citation>
    <scope>NUCLEOTIDE SEQUENCE [LARGE SCALE GENOMIC DNA]</scope>
</reference>
<dbReference type="GO" id="GO:0034045">
    <property type="term" value="C:phagophore assembly site membrane"/>
    <property type="evidence" value="ECO:0000318"/>
    <property type="project" value="GO_Central"/>
</dbReference>
<dbReference type="HOGENOM" id="CLU_025895_0_0_1"/>
<dbReference type="SUPFAM" id="SSF50978">
    <property type="entry name" value="WD40 repeat-like"/>
    <property type="match status" value="1"/>
</dbReference>
<dbReference type="Gene3D" id="2.130.10.10">
    <property type="entry name" value="YVTN repeat-like/Quinoprotein amine dehydrogenase"/>
    <property type="match status" value="1"/>
</dbReference>
<keyword evidence="2" id="KW-0853">WD repeat</keyword>
<dbReference type="InParanoid" id="D8S9A8"/>
<dbReference type="eggNOG" id="KOG2111">
    <property type="taxonomic scope" value="Eukaryota"/>
</dbReference>
<name>D8S9A8_SELML</name>
<organism evidence="6">
    <name type="scientific">Selaginella moellendorffii</name>
    <name type="common">Spikemoss</name>
    <dbReference type="NCBI Taxonomy" id="88036"/>
    <lineage>
        <taxon>Eukaryota</taxon>
        <taxon>Viridiplantae</taxon>
        <taxon>Streptophyta</taxon>
        <taxon>Embryophyta</taxon>
        <taxon>Tracheophyta</taxon>
        <taxon>Lycopodiopsida</taxon>
        <taxon>Selaginellales</taxon>
        <taxon>Selaginellaceae</taxon>
        <taxon>Selaginella</taxon>
    </lineage>
</organism>
<dbReference type="GO" id="GO:0000425">
    <property type="term" value="P:pexophagy"/>
    <property type="evidence" value="ECO:0000318"/>
    <property type="project" value="GO_Central"/>
</dbReference>
<evidence type="ECO:0000256" key="4">
    <source>
        <dbReference type="ARBA" id="ARBA00025740"/>
    </source>
</evidence>
<dbReference type="Proteomes" id="UP000001514">
    <property type="component" value="Unassembled WGS sequence"/>
</dbReference>
<dbReference type="InterPro" id="IPR036322">
    <property type="entry name" value="WD40_repeat_dom_sf"/>
</dbReference>
<dbReference type="InterPro" id="IPR001680">
    <property type="entry name" value="WD40_rpt"/>
</dbReference>
<keyword evidence="6" id="KW-1185">Reference proteome</keyword>
<dbReference type="GO" id="GO:0080025">
    <property type="term" value="F:phosphatidylinositol-3,5-bisphosphate binding"/>
    <property type="evidence" value="ECO:0000318"/>
    <property type="project" value="GO_Central"/>
</dbReference>
<evidence type="ECO:0000256" key="1">
    <source>
        <dbReference type="ARBA" id="ARBA00004623"/>
    </source>
</evidence>
<dbReference type="Pfam" id="PF21032">
    <property type="entry name" value="PROPPIN"/>
    <property type="match status" value="1"/>
</dbReference>
<sequence length="354" mass="39135">MGEKDDYYKHVAFNHDSTRFVCACNDGVEVYDCDPLKLAFGRNPKLAKGLAIAEMEDNLRLFLLGGGKFPLDDNKRVVIWDEVQGRISSNSYNCASQVLAIKVSGDAVAIVMQNKVELHVYVKANETSRIYRSVTTCNLRGVCALSPGYVLAIPGLSEGEVRIHAAHRHPFSINAHANTLSCLALSQNGRFLATASIKGTVVKIYSISTGWGEKLQELRRGKDKAEIWSMAFSPDNHWLALTSDKCTIHVFKVNVPDSSTTSNSSAASNHEVTATNPTSSLSFMRGVLPSYFSSQWSFAQFQLKTKSHAVVTFSSKEPYTILVACRNSTFYKLKFDPAFGGTMKQEKYCIFPEV</sequence>
<evidence type="ECO:0000313" key="5">
    <source>
        <dbReference type="EMBL" id="EFJ18931.1"/>
    </source>
</evidence>
<dbReference type="GO" id="GO:0044804">
    <property type="term" value="P:nucleophagy"/>
    <property type="evidence" value="ECO:0000318"/>
    <property type="project" value="GO_Central"/>
</dbReference>
<dbReference type="PANTHER" id="PTHR11227">
    <property type="entry name" value="WD-REPEAT PROTEIN INTERACTING WITH PHOSPHOINOSIDES WIPI -RELATED"/>
    <property type="match status" value="1"/>
</dbReference>
<dbReference type="GO" id="GO:0005829">
    <property type="term" value="C:cytosol"/>
    <property type="evidence" value="ECO:0000318"/>
    <property type="project" value="GO_Central"/>
</dbReference>
<evidence type="ECO:0000313" key="6">
    <source>
        <dbReference type="Proteomes" id="UP000001514"/>
    </source>
</evidence>
<comment type="subcellular location">
    <subcellularLocation>
        <location evidence="1">Preautophagosomal structure membrane</location>
        <topology evidence="1">Peripheral membrane protein</topology>
    </subcellularLocation>
</comment>
<dbReference type="GO" id="GO:0030674">
    <property type="term" value="F:protein-macromolecule adaptor activity"/>
    <property type="evidence" value="ECO:0000318"/>
    <property type="project" value="GO_Central"/>
</dbReference>
<dbReference type="Gramene" id="EFJ18931">
    <property type="protein sequence ID" value="EFJ18931"/>
    <property type="gene ID" value="SELMODRAFT_111743"/>
</dbReference>
<dbReference type="GO" id="GO:0034497">
    <property type="term" value="P:protein localization to phagophore assembly site"/>
    <property type="evidence" value="ECO:0000318"/>
    <property type="project" value="GO_Central"/>
</dbReference>
<dbReference type="SMART" id="SM00320">
    <property type="entry name" value="WD40"/>
    <property type="match status" value="3"/>
</dbReference>
<evidence type="ECO:0000256" key="3">
    <source>
        <dbReference type="ARBA" id="ARBA00022737"/>
    </source>
</evidence>
<dbReference type="OMA" id="PFTFACP"/>
<accession>D8S9A8</accession>
<dbReference type="EMBL" id="GL377608">
    <property type="protein sequence ID" value="EFJ18931.1"/>
    <property type="molecule type" value="Genomic_DNA"/>
</dbReference>
<dbReference type="GO" id="GO:0032266">
    <property type="term" value="F:phosphatidylinositol-3-phosphate binding"/>
    <property type="evidence" value="ECO:0000318"/>
    <property type="project" value="GO_Central"/>
</dbReference>
<gene>
    <name evidence="5" type="ORF">SELMODRAFT_111743</name>
</gene>
<evidence type="ECO:0000256" key="2">
    <source>
        <dbReference type="ARBA" id="ARBA00022574"/>
    </source>
</evidence>
<dbReference type="InterPro" id="IPR015943">
    <property type="entry name" value="WD40/YVTN_repeat-like_dom_sf"/>
</dbReference>
<dbReference type="GO" id="GO:0000422">
    <property type="term" value="P:autophagy of mitochondrion"/>
    <property type="evidence" value="ECO:0000318"/>
    <property type="project" value="GO_Central"/>
</dbReference>
<dbReference type="GO" id="GO:0061723">
    <property type="term" value="P:glycophagy"/>
    <property type="evidence" value="ECO:0000318"/>
    <property type="project" value="GO_Central"/>
</dbReference>
<protein>
    <recommendedName>
        <fullName evidence="7">Anaphase-promoting complex subunit 4 WD40 domain-containing protein</fullName>
    </recommendedName>
</protein>
<comment type="similarity">
    <text evidence="4">Belongs to the WD repeat PROPPIN family.</text>
</comment>